<sequence length="71" mass="7542">MCVSVSDGNIAFDQSFASVAVSLAATLDGHRCWLMSAETRPSGSGDGVRIPLRRTAGCCVSRAYELRHPIS</sequence>
<evidence type="ECO:0000313" key="1">
    <source>
        <dbReference type="EMBL" id="KAF4034871.1"/>
    </source>
</evidence>
<accession>A0A833T764</accession>
<gene>
    <name evidence="1" type="ORF">GN244_ATG13158</name>
</gene>
<comment type="caution">
    <text evidence="1">The sequence shown here is derived from an EMBL/GenBank/DDBJ whole genome shotgun (WGS) entry which is preliminary data.</text>
</comment>
<proteinExistence type="predicted"/>
<dbReference type="AlphaFoldDB" id="A0A833T764"/>
<protein>
    <submittedName>
        <fullName evidence="1">Uncharacterized protein</fullName>
    </submittedName>
</protein>
<reference evidence="1" key="1">
    <citation type="submission" date="2020-04" db="EMBL/GenBank/DDBJ databases">
        <title>Hybrid Assembly of Korean Phytophthora infestans isolates.</title>
        <authorList>
            <person name="Prokchorchik M."/>
            <person name="Lee Y."/>
            <person name="Seo J."/>
            <person name="Cho J.-H."/>
            <person name="Park Y.-E."/>
            <person name="Jang D.-C."/>
            <person name="Im J.-S."/>
            <person name="Choi J.-G."/>
            <person name="Park H.-J."/>
            <person name="Lee G.-B."/>
            <person name="Lee Y.-G."/>
            <person name="Hong S.-Y."/>
            <person name="Cho K."/>
            <person name="Sohn K.H."/>
        </authorList>
    </citation>
    <scope>NUCLEOTIDE SEQUENCE</scope>
    <source>
        <strain evidence="1">KR_1_A1</strain>
    </source>
</reference>
<dbReference type="Proteomes" id="UP000602510">
    <property type="component" value="Unassembled WGS sequence"/>
</dbReference>
<evidence type="ECO:0000313" key="2">
    <source>
        <dbReference type="Proteomes" id="UP000602510"/>
    </source>
</evidence>
<organism evidence="1 2">
    <name type="scientific">Phytophthora infestans</name>
    <name type="common">Potato late blight agent</name>
    <name type="synonym">Botrytis infestans</name>
    <dbReference type="NCBI Taxonomy" id="4787"/>
    <lineage>
        <taxon>Eukaryota</taxon>
        <taxon>Sar</taxon>
        <taxon>Stramenopiles</taxon>
        <taxon>Oomycota</taxon>
        <taxon>Peronosporomycetes</taxon>
        <taxon>Peronosporales</taxon>
        <taxon>Peronosporaceae</taxon>
        <taxon>Phytophthora</taxon>
    </lineage>
</organism>
<keyword evidence="2" id="KW-1185">Reference proteome</keyword>
<dbReference type="EMBL" id="WSZM01000341">
    <property type="protein sequence ID" value="KAF4034871.1"/>
    <property type="molecule type" value="Genomic_DNA"/>
</dbReference>
<name>A0A833T764_PHYIN</name>